<sequence>MSISHATFNHALRIPLAAEVHSRPSLRLNGPETLTHLAVYARDEGDADAHQLACQNQLLAGLCRYFGVAPPHPEARYFFHDFGNFRLQWESHTEFSTYTFAEQRAQPVAAEHAFEQVPLRHVPDEWLLSLEGKVMAATHVTLQQVSASLTEMRHVFGGNLLVGCDSQNFAKVWTDFAIAPDGFGRVVIQDLGMQYQQAGRLVQRVLEIETYRMMALLGLPQAQLAAPVLNGIEADLARLSAGMTDASDAIPDTPDAPDGEQVLLQKITVLAARMEKLALENSYRFAASKAYYRLVQARIEELREARIPGVPTIREFMDRRLAPAMNTCESTVRRQEALAERIGRTNDLLRTRVGIVQEQQNRRILESLNARAAQQLRLQQAVEGLSVVAISYYSIGLIAYAGKAMKAAGVPINPDMVTGAAMPVMLAIVWLGLRRMHHHVSRQAIRS</sequence>
<keyword evidence="1" id="KW-1133">Transmembrane helix</keyword>
<dbReference type="RefSeq" id="WP_167088795.1">
    <property type="nucleotide sequence ID" value="NZ_WHJG01000022.1"/>
</dbReference>
<feature type="transmembrane region" description="Helical" evidence="1">
    <location>
        <begin position="381"/>
        <end position="401"/>
    </location>
</feature>
<dbReference type="Pfam" id="PF11902">
    <property type="entry name" value="DUF3422"/>
    <property type="match status" value="1"/>
</dbReference>
<dbReference type="Proteomes" id="UP000621455">
    <property type="component" value="Unassembled WGS sequence"/>
</dbReference>
<organism evidence="2 3">
    <name type="scientific">Massilia frigida</name>
    <dbReference type="NCBI Taxonomy" id="2609281"/>
    <lineage>
        <taxon>Bacteria</taxon>
        <taxon>Pseudomonadati</taxon>
        <taxon>Pseudomonadota</taxon>
        <taxon>Betaproteobacteria</taxon>
        <taxon>Burkholderiales</taxon>
        <taxon>Oxalobacteraceae</taxon>
        <taxon>Telluria group</taxon>
        <taxon>Massilia</taxon>
    </lineage>
</organism>
<reference evidence="2 3" key="1">
    <citation type="submission" date="2019-10" db="EMBL/GenBank/DDBJ databases">
        <title>Taxonomy of Antarctic Massilia spp.: description of Massilia rubra sp. nov., Massilia aquatica sp. nov., Massilia mucilaginosa sp. nov., Massilia frigida sp. nov. isolated from streams, lakes and regoliths.</title>
        <authorList>
            <person name="Holochova P."/>
            <person name="Sedlacek I."/>
            <person name="Kralova S."/>
            <person name="Maslanova I."/>
            <person name="Busse H.-J."/>
            <person name="Stankova E."/>
            <person name="Vrbovska V."/>
            <person name="Kovarovic V."/>
            <person name="Bartak M."/>
            <person name="Svec P."/>
            <person name="Pantucek R."/>
        </authorList>
    </citation>
    <scope>NUCLEOTIDE SEQUENCE [LARGE SCALE GENOMIC DNA]</scope>
    <source>
        <strain evidence="2 3">CCM 8695</strain>
    </source>
</reference>
<comment type="caution">
    <text evidence="2">The sequence shown here is derived from an EMBL/GenBank/DDBJ whole genome shotgun (WGS) entry which is preliminary data.</text>
</comment>
<keyword evidence="1" id="KW-0812">Transmembrane</keyword>
<gene>
    <name evidence="2" type="ORF">F2P44_19600</name>
</gene>
<protein>
    <submittedName>
        <fullName evidence="2">DUF3422 family protein</fullName>
    </submittedName>
</protein>
<dbReference type="EMBL" id="WHJG01000022">
    <property type="protein sequence ID" value="NHZ81464.1"/>
    <property type="molecule type" value="Genomic_DNA"/>
</dbReference>
<evidence type="ECO:0000313" key="3">
    <source>
        <dbReference type="Proteomes" id="UP000621455"/>
    </source>
</evidence>
<keyword evidence="3" id="KW-1185">Reference proteome</keyword>
<accession>A0ABX0NF52</accession>
<keyword evidence="1" id="KW-0472">Membrane</keyword>
<proteinExistence type="predicted"/>
<dbReference type="InterPro" id="IPR021830">
    <property type="entry name" value="DUF3422"/>
</dbReference>
<evidence type="ECO:0000313" key="2">
    <source>
        <dbReference type="EMBL" id="NHZ81464.1"/>
    </source>
</evidence>
<name>A0ABX0NF52_9BURK</name>
<evidence type="ECO:0000256" key="1">
    <source>
        <dbReference type="SAM" id="Phobius"/>
    </source>
</evidence>
<feature type="transmembrane region" description="Helical" evidence="1">
    <location>
        <begin position="416"/>
        <end position="433"/>
    </location>
</feature>